<comment type="caution">
    <text evidence="1">The sequence shown here is derived from an EMBL/GenBank/DDBJ whole genome shotgun (WGS) entry which is preliminary data.</text>
</comment>
<evidence type="ECO:0000313" key="1">
    <source>
        <dbReference type="EMBL" id="KAH9642026.1"/>
    </source>
</evidence>
<dbReference type="PANTHER" id="PTHR16740:SF1">
    <property type="entry name" value="CYTOCHROME B5-RELATED PROTEIN-RELATED"/>
    <property type="match status" value="1"/>
</dbReference>
<protein>
    <submittedName>
        <fullName evidence="1">Uncharacterized protein</fullName>
    </submittedName>
</protein>
<dbReference type="InterPro" id="IPR053100">
    <property type="entry name" value="Cytochrome_b5-related"/>
</dbReference>
<proteinExistence type="predicted"/>
<dbReference type="PANTHER" id="PTHR16740">
    <property type="entry name" value="CYTOCHROME B5-RELATED PROTEIN-RELATED"/>
    <property type="match status" value="1"/>
</dbReference>
<evidence type="ECO:0000313" key="2">
    <source>
        <dbReference type="Proteomes" id="UP000814243"/>
    </source>
</evidence>
<gene>
    <name evidence="1" type="ORF">HF086_008713</name>
</gene>
<reference evidence="1" key="1">
    <citation type="journal article" date="2021" name="G3 (Bethesda)">
        <title>Genome and transcriptome analysis of the beet armyworm Spodoptera exigua reveals targets for pest control. .</title>
        <authorList>
            <person name="Simon S."/>
            <person name="Breeschoten T."/>
            <person name="Jansen H.J."/>
            <person name="Dirks R.P."/>
            <person name="Schranz M.E."/>
            <person name="Ros V.I.D."/>
        </authorList>
    </citation>
    <scope>NUCLEOTIDE SEQUENCE</scope>
    <source>
        <strain evidence="1">TB_SE_WUR_2020</strain>
    </source>
</reference>
<name>A0A922MRP9_SPOEX</name>
<dbReference type="EMBL" id="JACEFF010000204">
    <property type="protein sequence ID" value="KAH9642026.1"/>
    <property type="molecule type" value="Genomic_DNA"/>
</dbReference>
<accession>A0A922MRP9</accession>
<dbReference type="AlphaFoldDB" id="A0A922MRP9"/>
<organism evidence="1 2">
    <name type="scientific">Spodoptera exigua</name>
    <name type="common">Beet armyworm</name>
    <name type="synonym">Noctua fulgens</name>
    <dbReference type="NCBI Taxonomy" id="7107"/>
    <lineage>
        <taxon>Eukaryota</taxon>
        <taxon>Metazoa</taxon>
        <taxon>Ecdysozoa</taxon>
        <taxon>Arthropoda</taxon>
        <taxon>Hexapoda</taxon>
        <taxon>Insecta</taxon>
        <taxon>Pterygota</taxon>
        <taxon>Neoptera</taxon>
        <taxon>Endopterygota</taxon>
        <taxon>Lepidoptera</taxon>
        <taxon>Glossata</taxon>
        <taxon>Ditrysia</taxon>
        <taxon>Noctuoidea</taxon>
        <taxon>Noctuidae</taxon>
        <taxon>Amphipyrinae</taxon>
        <taxon>Spodoptera</taxon>
    </lineage>
</organism>
<dbReference type="Proteomes" id="UP000814243">
    <property type="component" value="Unassembled WGS sequence"/>
</dbReference>
<sequence length="80" mass="9372">MDRTDINSSLFRSMTFFGDHALHHLFPTLDHGILKQLYPVFLEHCEKFKANFRLTSSFDLFIGQLRMAVKENPNVLDDSR</sequence>